<dbReference type="EMBL" id="CAJOBH010068801">
    <property type="protein sequence ID" value="CAF4461610.1"/>
    <property type="molecule type" value="Genomic_DNA"/>
</dbReference>
<evidence type="ECO:0000313" key="3">
    <source>
        <dbReference type="Proteomes" id="UP000681967"/>
    </source>
</evidence>
<evidence type="ECO:0000313" key="1">
    <source>
        <dbReference type="EMBL" id="CAF4461610.1"/>
    </source>
</evidence>
<dbReference type="Proteomes" id="UP000681720">
    <property type="component" value="Unassembled WGS sequence"/>
</dbReference>
<proteinExistence type="predicted"/>
<comment type="caution">
    <text evidence="1">The sequence shown here is derived from an EMBL/GenBank/DDBJ whole genome shotgun (WGS) entry which is preliminary data.</text>
</comment>
<evidence type="ECO:0000313" key="2">
    <source>
        <dbReference type="EMBL" id="CAF4946035.1"/>
    </source>
</evidence>
<dbReference type="AlphaFoldDB" id="A0A8S2WVC2"/>
<dbReference type="EMBL" id="CAJOBJ010188815">
    <property type="protein sequence ID" value="CAF4946035.1"/>
    <property type="molecule type" value="Genomic_DNA"/>
</dbReference>
<name>A0A8S2WVC2_9BILA</name>
<feature type="non-terminal residue" evidence="1">
    <location>
        <position position="53"/>
    </location>
</feature>
<protein>
    <submittedName>
        <fullName evidence="1">Uncharacterized protein</fullName>
    </submittedName>
</protein>
<reference evidence="1" key="1">
    <citation type="submission" date="2021-02" db="EMBL/GenBank/DDBJ databases">
        <authorList>
            <person name="Nowell W R."/>
        </authorList>
    </citation>
    <scope>NUCLEOTIDE SEQUENCE</scope>
</reference>
<dbReference type="Proteomes" id="UP000681967">
    <property type="component" value="Unassembled WGS sequence"/>
</dbReference>
<accession>A0A8S2WVC2</accession>
<organism evidence="1 3">
    <name type="scientific">Rotaria magnacalcarata</name>
    <dbReference type="NCBI Taxonomy" id="392030"/>
    <lineage>
        <taxon>Eukaryota</taxon>
        <taxon>Metazoa</taxon>
        <taxon>Spiralia</taxon>
        <taxon>Gnathifera</taxon>
        <taxon>Rotifera</taxon>
        <taxon>Eurotatoria</taxon>
        <taxon>Bdelloidea</taxon>
        <taxon>Philodinida</taxon>
        <taxon>Philodinidae</taxon>
        <taxon>Rotaria</taxon>
    </lineage>
</organism>
<sequence>MNEDEIVVPRIEAINAIETINTSPNRTGTIIARLIDRIGRVQSNRAGGLIITI</sequence>
<gene>
    <name evidence="1" type="ORF">BYL167_LOCUS34231</name>
    <name evidence="2" type="ORF">GIL414_LOCUS54071</name>
</gene>